<name>A0A154P883_DUFNO</name>
<proteinExistence type="predicted"/>
<reference evidence="1 2" key="1">
    <citation type="submission" date="2015-07" db="EMBL/GenBank/DDBJ databases">
        <title>The genome of Dufourea novaeangliae.</title>
        <authorList>
            <person name="Pan H."/>
            <person name="Kapheim K."/>
        </authorList>
    </citation>
    <scope>NUCLEOTIDE SEQUENCE [LARGE SCALE GENOMIC DNA]</scope>
    <source>
        <strain evidence="1">0120121106</strain>
        <tissue evidence="1">Whole body</tissue>
    </source>
</reference>
<dbReference type="Proteomes" id="UP000076502">
    <property type="component" value="Unassembled WGS sequence"/>
</dbReference>
<sequence>MTEQRLVKDKKTKRSHEGRMFRAHLQERDGLKQLVMKQSGQRGIKSQRMPREEYTVCNDHTFKHP</sequence>
<keyword evidence="2" id="KW-1185">Reference proteome</keyword>
<protein>
    <submittedName>
        <fullName evidence="1">Uncharacterized protein</fullName>
    </submittedName>
</protein>
<dbReference type="AlphaFoldDB" id="A0A154P883"/>
<organism evidence="1 2">
    <name type="scientific">Dufourea novaeangliae</name>
    <name type="common">Sweat bee</name>
    <dbReference type="NCBI Taxonomy" id="178035"/>
    <lineage>
        <taxon>Eukaryota</taxon>
        <taxon>Metazoa</taxon>
        <taxon>Ecdysozoa</taxon>
        <taxon>Arthropoda</taxon>
        <taxon>Hexapoda</taxon>
        <taxon>Insecta</taxon>
        <taxon>Pterygota</taxon>
        <taxon>Neoptera</taxon>
        <taxon>Endopterygota</taxon>
        <taxon>Hymenoptera</taxon>
        <taxon>Apocrita</taxon>
        <taxon>Aculeata</taxon>
        <taxon>Apoidea</taxon>
        <taxon>Anthophila</taxon>
        <taxon>Halictidae</taxon>
        <taxon>Rophitinae</taxon>
        <taxon>Dufourea</taxon>
    </lineage>
</organism>
<evidence type="ECO:0000313" key="1">
    <source>
        <dbReference type="EMBL" id="KZC08135.1"/>
    </source>
</evidence>
<dbReference type="EMBL" id="KQ434844">
    <property type="protein sequence ID" value="KZC08135.1"/>
    <property type="molecule type" value="Genomic_DNA"/>
</dbReference>
<accession>A0A154P883</accession>
<evidence type="ECO:0000313" key="2">
    <source>
        <dbReference type="Proteomes" id="UP000076502"/>
    </source>
</evidence>
<gene>
    <name evidence="1" type="ORF">WN55_10006</name>
</gene>